<proteinExistence type="predicted"/>
<feature type="region of interest" description="Disordered" evidence="1">
    <location>
        <begin position="147"/>
        <end position="172"/>
    </location>
</feature>
<dbReference type="EMBL" id="PNBA02000010">
    <property type="protein sequence ID" value="KAG6410839.1"/>
    <property type="molecule type" value="Genomic_DNA"/>
</dbReference>
<reference evidence="2" key="2">
    <citation type="submission" date="2020-08" db="EMBL/GenBank/DDBJ databases">
        <title>Plant Genome Project.</title>
        <authorList>
            <person name="Zhang R.-G."/>
        </authorList>
    </citation>
    <scope>NUCLEOTIDE SEQUENCE</scope>
    <source>
        <strain evidence="2">Huo1</strain>
        <tissue evidence="2">Leaf</tissue>
    </source>
</reference>
<feature type="region of interest" description="Disordered" evidence="1">
    <location>
        <begin position="111"/>
        <end position="135"/>
    </location>
</feature>
<organism evidence="2">
    <name type="scientific">Salvia splendens</name>
    <name type="common">Scarlet sage</name>
    <dbReference type="NCBI Taxonomy" id="180675"/>
    <lineage>
        <taxon>Eukaryota</taxon>
        <taxon>Viridiplantae</taxon>
        <taxon>Streptophyta</taxon>
        <taxon>Embryophyta</taxon>
        <taxon>Tracheophyta</taxon>
        <taxon>Spermatophyta</taxon>
        <taxon>Magnoliopsida</taxon>
        <taxon>eudicotyledons</taxon>
        <taxon>Gunneridae</taxon>
        <taxon>Pentapetalae</taxon>
        <taxon>asterids</taxon>
        <taxon>lamiids</taxon>
        <taxon>Lamiales</taxon>
        <taxon>Lamiaceae</taxon>
        <taxon>Nepetoideae</taxon>
        <taxon>Mentheae</taxon>
        <taxon>Salviinae</taxon>
        <taxon>Salvia</taxon>
        <taxon>Salvia subgen. Calosphace</taxon>
        <taxon>core Calosphace</taxon>
    </lineage>
</organism>
<name>A0A8X8XDJ5_SALSN</name>
<evidence type="ECO:0000256" key="1">
    <source>
        <dbReference type="SAM" id="MobiDB-lite"/>
    </source>
</evidence>
<comment type="caution">
    <text evidence="2">The sequence shown here is derived from an EMBL/GenBank/DDBJ whole genome shotgun (WGS) entry which is preliminary data.</text>
</comment>
<dbReference type="AlphaFoldDB" id="A0A8X8XDJ5"/>
<protein>
    <submittedName>
        <fullName evidence="2">Uncharacterized protein</fullName>
    </submittedName>
</protein>
<accession>A0A8X8XDJ5</accession>
<gene>
    <name evidence="2" type="ORF">SASPL_128908</name>
</gene>
<keyword evidence="3" id="KW-1185">Reference proteome</keyword>
<reference evidence="2" key="1">
    <citation type="submission" date="2018-01" db="EMBL/GenBank/DDBJ databases">
        <authorList>
            <person name="Mao J.F."/>
        </authorList>
    </citation>
    <scope>NUCLEOTIDE SEQUENCE</scope>
    <source>
        <strain evidence="2">Huo1</strain>
        <tissue evidence="2">Leaf</tissue>
    </source>
</reference>
<sequence>MRIPVGSIRKGTVLYGSGSIEKKTGSPSKTSYTSLRNILERTGVGFSSNGDYKIDIDDEQWEHGVKKVDPKAKFMRHKSWPLWETWKCIFGKGRATGGGAENISVAAARLRDSSGGGSHCDESDSQPPFVAVPFTDTKPLEDENIAEQMSSGNTDKQPTVGKSAGEKRKTSSSDQLLMDFLGNLHAETNSRLTELSSKIGYDYDLGQARQSVFEKLSKVDRITTAEKYRLCNILGDKPQRLEVFMGMPVPTRLGYLLALLDEG</sequence>
<evidence type="ECO:0000313" key="3">
    <source>
        <dbReference type="Proteomes" id="UP000298416"/>
    </source>
</evidence>
<dbReference type="PANTHER" id="PTHR46250">
    <property type="entry name" value="MYB/SANT-LIKE DNA-BINDING DOMAIN PROTEIN-RELATED"/>
    <property type="match status" value="1"/>
</dbReference>
<dbReference type="Proteomes" id="UP000298416">
    <property type="component" value="Unassembled WGS sequence"/>
</dbReference>
<feature type="compositionally biased region" description="Polar residues" evidence="1">
    <location>
        <begin position="147"/>
        <end position="157"/>
    </location>
</feature>
<evidence type="ECO:0000313" key="2">
    <source>
        <dbReference type="EMBL" id="KAG6410839.1"/>
    </source>
</evidence>